<dbReference type="AlphaFoldDB" id="A0A6A6E4Y5"/>
<protein>
    <submittedName>
        <fullName evidence="2">Uncharacterized protein</fullName>
    </submittedName>
</protein>
<feature type="compositionally biased region" description="Basic residues" evidence="1">
    <location>
        <begin position="170"/>
        <end position="180"/>
    </location>
</feature>
<evidence type="ECO:0000313" key="3">
    <source>
        <dbReference type="Proteomes" id="UP000800200"/>
    </source>
</evidence>
<proteinExistence type="predicted"/>
<accession>A0A6A6E4Y5</accession>
<evidence type="ECO:0000256" key="1">
    <source>
        <dbReference type="SAM" id="MobiDB-lite"/>
    </source>
</evidence>
<organism evidence="2 3">
    <name type="scientific">Zopfia rhizophila CBS 207.26</name>
    <dbReference type="NCBI Taxonomy" id="1314779"/>
    <lineage>
        <taxon>Eukaryota</taxon>
        <taxon>Fungi</taxon>
        <taxon>Dikarya</taxon>
        <taxon>Ascomycota</taxon>
        <taxon>Pezizomycotina</taxon>
        <taxon>Dothideomycetes</taxon>
        <taxon>Dothideomycetes incertae sedis</taxon>
        <taxon>Zopfiaceae</taxon>
        <taxon>Zopfia</taxon>
    </lineage>
</organism>
<name>A0A6A6E4Y5_9PEZI</name>
<dbReference type="OrthoDB" id="4357141at2759"/>
<gene>
    <name evidence="2" type="ORF">K469DRAFT_750362</name>
</gene>
<keyword evidence="3" id="KW-1185">Reference proteome</keyword>
<feature type="compositionally biased region" description="Low complexity" evidence="1">
    <location>
        <begin position="182"/>
        <end position="195"/>
    </location>
</feature>
<sequence length="223" mass="24373">MPARERALTKRNIMAGCAATGLFPFNPERVLRHTPKPPAELAVLKANETVSCPQDQVPQTPITPVTSVTTEALTSLHNLIKQEACALNEPSKHRIQRYVQKLASAAKISFAKQTLLQDQNQFLSKINNEAKLRRSTRSVVLGKAKVMSYEDLEDARAKRAAKEKATAGKVKGKRARKRKSPAPEAGSSEAEAGSSVPKDKVARMSEPAKAPVAPWRAPVARMY</sequence>
<feature type="compositionally biased region" description="Low complexity" evidence="1">
    <location>
        <begin position="207"/>
        <end position="223"/>
    </location>
</feature>
<reference evidence="2" key="1">
    <citation type="journal article" date="2020" name="Stud. Mycol.">
        <title>101 Dothideomycetes genomes: a test case for predicting lifestyles and emergence of pathogens.</title>
        <authorList>
            <person name="Haridas S."/>
            <person name="Albert R."/>
            <person name="Binder M."/>
            <person name="Bloem J."/>
            <person name="Labutti K."/>
            <person name="Salamov A."/>
            <person name="Andreopoulos B."/>
            <person name="Baker S."/>
            <person name="Barry K."/>
            <person name="Bills G."/>
            <person name="Bluhm B."/>
            <person name="Cannon C."/>
            <person name="Castanera R."/>
            <person name="Culley D."/>
            <person name="Daum C."/>
            <person name="Ezra D."/>
            <person name="Gonzalez J."/>
            <person name="Henrissat B."/>
            <person name="Kuo A."/>
            <person name="Liang C."/>
            <person name="Lipzen A."/>
            <person name="Lutzoni F."/>
            <person name="Magnuson J."/>
            <person name="Mondo S."/>
            <person name="Nolan M."/>
            <person name="Ohm R."/>
            <person name="Pangilinan J."/>
            <person name="Park H.-J."/>
            <person name="Ramirez L."/>
            <person name="Alfaro M."/>
            <person name="Sun H."/>
            <person name="Tritt A."/>
            <person name="Yoshinaga Y."/>
            <person name="Zwiers L.-H."/>
            <person name="Turgeon B."/>
            <person name="Goodwin S."/>
            <person name="Spatafora J."/>
            <person name="Crous P."/>
            <person name="Grigoriev I."/>
        </authorList>
    </citation>
    <scope>NUCLEOTIDE SEQUENCE</scope>
    <source>
        <strain evidence="2">CBS 207.26</strain>
    </source>
</reference>
<dbReference type="Proteomes" id="UP000800200">
    <property type="component" value="Unassembled WGS sequence"/>
</dbReference>
<evidence type="ECO:0000313" key="2">
    <source>
        <dbReference type="EMBL" id="KAF2185659.1"/>
    </source>
</evidence>
<feature type="region of interest" description="Disordered" evidence="1">
    <location>
        <begin position="160"/>
        <end position="223"/>
    </location>
</feature>
<dbReference type="EMBL" id="ML994633">
    <property type="protein sequence ID" value="KAF2185659.1"/>
    <property type="molecule type" value="Genomic_DNA"/>
</dbReference>